<sequence>MTTFAVDAVEEARTPLDTVPLGTLVEETLWMAPGADTPVVDPEGIHPLLAAVHRAFAEHRPLALSPDVVWLTLAQGVAQHIRLNAGHLRDRLVRHEERRNLQVDVSAVPRTDADFRAILETFRGLLREALGPGLPRLMSCDFSTSTDIERMAGDVVLMDAMSPYFDFTLAIRCGIPRVTLLGTPEDWRAIRRRIDVIAELDLSWWTSSLIPIADELVRASEGQPDRQLWTELYKPAAAYGWDRMAGWVMRLFPYIGQSGRFDQRNPLLAQSHAEFLKSRDAALDDFDVPGVALHWVPAGLSCVPLRVHDEPMTWRETWSLEAGVLAVTVDADGALMPRAGVMVRSGGASVDQLIERLVAEHSVVRATQPSTYWGLAELNAFHDHLASATLFPGTRPWRVRPTSEHAEVHIPLDGDDFTPVRCVVDLPDGTVLALRSCSGRRPSCFVRLRADALEPMELPPGVTAAETVLLDCETLRTPLRSRQRASDIPVVGTSLTALLLQAMEQGGSTELPALGTLADQLEDWESPSARRPLSSL</sequence>
<dbReference type="EMBL" id="FOIB01000001">
    <property type="protein sequence ID" value="SES83793.1"/>
    <property type="molecule type" value="Genomic_DNA"/>
</dbReference>
<reference evidence="2 3" key="1">
    <citation type="submission" date="2016-10" db="EMBL/GenBank/DDBJ databases">
        <authorList>
            <person name="Varghese N."/>
            <person name="Submissions S."/>
        </authorList>
    </citation>
    <scope>NUCLEOTIDE SEQUENCE [LARGE SCALE GENOMIC DNA]</scope>
    <source>
        <strain evidence="2 3">DSM 16525</strain>
    </source>
</reference>
<dbReference type="Proteomes" id="UP000321514">
    <property type="component" value="Unassembled WGS sequence"/>
</dbReference>
<accession>A0A511T1A4</accession>
<dbReference type="RefSeq" id="WP_074948553.1">
    <property type="nucleotide sequence ID" value="NZ_BJXR01000025.1"/>
</dbReference>
<reference evidence="1 4" key="2">
    <citation type="submission" date="2019-07" db="EMBL/GenBank/DDBJ databases">
        <title>Whole genome shotgun sequence of Myxococcus fulvus NBRC 100333.</title>
        <authorList>
            <person name="Hosoyama A."/>
            <person name="Uohara A."/>
            <person name="Ohji S."/>
            <person name="Ichikawa N."/>
        </authorList>
    </citation>
    <scope>NUCLEOTIDE SEQUENCE [LARGE SCALE GENOMIC DNA]</scope>
    <source>
        <strain evidence="1 4">NBRC 100333</strain>
    </source>
</reference>
<dbReference type="PANTHER" id="PTHR31252:SF11">
    <property type="entry name" value="DUF4419 DOMAIN-CONTAINING PROTEIN"/>
    <property type="match status" value="1"/>
</dbReference>
<dbReference type="PANTHER" id="PTHR31252">
    <property type="entry name" value="DUF4419 DOMAIN-CONTAINING PROTEIN"/>
    <property type="match status" value="1"/>
</dbReference>
<dbReference type="InterPro" id="IPR025533">
    <property type="entry name" value="DUF4419"/>
</dbReference>
<evidence type="ECO:0000313" key="3">
    <source>
        <dbReference type="Proteomes" id="UP000183760"/>
    </source>
</evidence>
<proteinExistence type="predicted"/>
<dbReference type="AlphaFoldDB" id="A0A511T1A4"/>
<protein>
    <recommendedName>
        <fullName evidence="5">DUF4419 domain-containing protein</fullName>
    </recommendedName>
</protein>
<dbReference type="STRING" id="1334629.MFUL124B02_02525"/>
<dbReference type="OrthoDB" id="9806766at2"/>
<organism evidence="1 4">
    <name type="scientific">Myxococcus fulvus</name>
    <dbReference type="NCBI Taxonomy" id="33"/>
    <lineage>
        <taxon>Bacteria</taxon>
        <taxon>Pseudomonadati</taxon>
        <taxon>Myxococcota</taxon>
        <taxon>Myxococcia</taxon>
        <taxon>Myxococcales</taxon>
        <taxon>Cystobacterineae</taxon>
        <taxon>Myxococcaceae</taxon>
        <taxon>Myxococcus</taxon>
    </lineage>
</organism>
<comment type="caution">
    <text evidence="1">The sequence shown here is derived from an EMBL/GenBank/DDBJ whole genome shotgun (WGS) entry which is preliminary data.</text>
</comment>
<dbReference type="Proteomes" id="UP000183760">
    <property type="component" value="Unassembled WGS sequence"/>
</dbReference>
<dbReference type="Pfam" id="PF14388">
    <property type="entry name" value="DUF4419"/>
    <property type="match status" value="1"/>
</dbReference>
<gene>
    <name evidence="1" type="ORF">MFU01_26940</name>
    <name evidence="2" type="ORF">SAMN05443572_101328</name>
</gene>
<name>A0A511T1A4_MYXFU</name>
<dbReference type="EMBL" id="BJXR01000025">
    <property type="protein sequence ID" value="GEN07657.1"/>
    <property type="molecule type" value="Genomic_DNA"/>
</dbReference>
<evidence type="ECO:0000313" key="4">
    <source>
        <dbReference type="Proteomes" id="UP000321514"/>
    </source>
</evidence>
<keyword evidence="3" id="KW-1185">Reference proteome</keyword>
<evidence type="ECO:0000313" key="1">
    <source>
        <dbReference type="EMBL" id="GEN07657.1"/>
    </source>
</evidence>
<evidence type="ECO:0008006" key="5">
    <source>
        <dbReference type="Google" id="ProtNLM"/>
    </source>
</evidence>
<evidence type="ECO:0000313" key="2">
    <source>
        <dbReference type="EMBL" id="SES83793.1"/>
    </source>
</evidence>